<dbReference type="PANTHER" id="PTHR11254:SF440">
    <property type="entry name" value="E3 UBIQUITIN-PROTEIN LIGASE NEDD-4"/>
    <property type="match status" value="1"/>
</dbReference>
<dbReference type="GO" id="GO:0005737">
    <property type="term" value="C:cytoplasm"/>
    <property type="evidence" value="ECO:0007669"/>
    <property type="project" value="TreeGrafter"/>
</dbReference>
<dbReference type="AlphaFoldDB" id="A0A9P6B080"/>
<proteinExistence type="predicted"/>
<evidence type="ECO:0000313" key="10">
    <source>
        <dbReference type="Proteomes" id="UP000886523"/>
    </source>
</evidence>
<comment type="pathway">
    <text evidence="2">Protein modification; protein ubiquitination.</text>
</comment>
<dbReference type="GO" id="GO:0016567">
    <property type="term" value="P:protein ubiquitination"/>
    <property type="evidence" value="ECO:0007669"/>
    <property type="project" value="TreeGrafter"/>
</dbReference>
<feature type="compositionally biased region" description="Basic and acidic residues" evidence="7">
    <location>
        <begin position="316"/>
        <end position="325"/>
    </location>
</feature>
<keyword evidence="10" id="KW-1185">Reference proteome</keyword>
<dbReference type="PANTHER" id="PTHR11254">
    <property type="entry name" value="HECT DOMAIN UBIQUITIN-PROTEIN LIGASE"/>
    <property type="match status" value="1"/>
</dbReference>
<comment type="caution">
    <text evidence="6">Lacks conserved residue(s) required for the propagation of feature annotation.</text>
</comment>
<evidence type="ECO:0000256" key="3">
    <source>
        <dbReference type="ARBA" id="ARBA00012485"/>
    </source>
</evidence>
<evidence type="ECO:0000256" key="5">
    <source>
        <dbReference type="ARBA" id="ARBA00022786"/>
    </source>
</evidence>
<dbReference type="EMBL" id="MU128954">
    <property type="protein sequence ID" value="KAF9515069.1"/>
    <property type="molecule type" value="Genomic_DNA"/>
</dbReference>
<dbReference type="InterPro" id="IPR050409">
    <property type="entry name" value="E3_ubiq-protein_ligase"/>
</dbReference>
<evidence type="ECO:0000259" key="8">
    <source>
        <dbReference type="PROSITE" id="PS50237"/>
    </source>
</evidence>
<keyword evidence="5 6" id="KW-0833">Ubl conjugation pathway</keyword>
<dbReference type="GO" id="GO:0006511">
    <property type="term" value="P:ubiquitin-dependent protein catabolic process"/>
    <property type="evidence" value="ECO:0007669"/>
    <property type="project" value="TreeGrafter"/>
</dbReference>
<reference evidence="9" key="1">
    <citation type="journal article" date="2020" name="Nat. Commun.">
        <title>Large-scale genome sequencing of mycorrhizal fungi provides insights into the early evolution of symbiotic traits.</title>
        <authorList>
            <person name="Miyauchi S."/>
            <person name="Kiss E."/>
            <person name="Kuo A."/>
            <person name="Drula E."/>
            <person name="Kohler A."/>
            <person name="Sanchez-Garcia M."/>
            <person name="Morin E."/>
            <person name="Andreopoulos B."/>
            <person name="Barry K.W."/>
            <person name="Bonito G."/>
            <person name="Buee M."/>
            <person name="Carver A."/>
            <person name="Chen C."/>
            <person name="Cichocki N."/>
            <person name="Clum A."/>
            <person name="Culley D."/>
            <person name="Crous P.W."/>
            <person name="Fauchery L."/>
            <person name="Girlanda M."/>
            <person name="Hayes R.D."/>
            <person name="Keri Z."/>
            <person name="LaButti K."/>
            <person name="Lipzen A."/>
            <person name="Lombard V."/>
            <person name="Magnuson J."/>
            <person name="Maillard F."/>
            <person name="Murat C."/>
            <person name="Nolan M."/>
            <person name="Ohm R.A."/>
            <person name="Pangilinan J."/>
            <person name="Pereira M.F."/>
            <person name="Perotto S."/>
            <person name="Peter M."/>
            <person name="Pfister S."/>
            <person name="Riley R."/>
            <person name="Sitrit Y."/>
            <person name="Stielow J.B."/>
            <person name="Szollosi G."/>
            <person name="Zifcakova L."/>
            <person name="Stursova M."/>
            <person name="Spatafora J.W."/>
            <person name="Tedersoo L."/>
            <person name="Vaario L.M."/>
            <person name="Yamada A."/>
            <person name="Yan M."/>
            <person name="Wang P."/>
            <person name="Xu J."/>
            <person name="Bruns T."/>
            <person name="Baldrian P."/>
            <person name="Vilgalys R."/>
            <person name="Dunand C."/>
            <person name="Henrissat B."/>
            <person name="Grigoriev I.V."/>
            <person name="Hibbett D."/>
            <person name="Nagy L.G."/>
            <person name="Martin F.M."/>
        </authorList>
    </citation>
    <scope>NUCLEOTIDE SEQUENCE</scope>
    <source>
        <strain evidence="9">UP504</strain>
    </source>
</reference>
<name>A0A9P6B080_9AGAM</name>
<dbReference type="Pfam" id="PF00632">
    <property type="entry name" value="HECT"/>
    <property type="match status" value="1"/>
</dbReference>
<dbReference type="GO" id="GO:0061630">
    <property type="term" value="F:ubiquitin protein ligase activity"/>
    <property type="evidence" value="ECO:0007669"/>
    <property type="project" value="UniProtKB-EC"/>
</dbReference>
<feature type="region of interest" description="Disordered" evidence="7">
    <location>
        <begin position="298"/>
        <end position="338"/>
    </location>
</feature>
<evidence type="ECO:0000256" key="6">
    <source>
        <dbReference type="PROSITE-ProRule" id="PRU00104"/>
    </source>
</evidence>
<dbReference type="Gene3D" id="3.90.1750.10">
    <property type="entry name" value="Hect, E3 ligase catalytic domains"/>
    <property type="match status" value="1"/>
</dbReference>
<comment type="caution">
    <text evidence="9">The sequence shown here is derived from an EMBL/GenBank/DDBJ whole genome shotgun (WGS) entry which is preliminary data.</text>
</comment>
<evidence type="ECO:0000313" key="9">
    <source>
        <dbReference type="EMBL" id="KAF9515069.1"/>
    </source>
</evidence>
<organism evidence="9 10">
    <name type="scientific">Hydnum rufescens UP504</name>
    <dbReference type="NCBI Taxonomy" id="1448309"/>
    <lineage>
        <taxon>Eukaryota</taxon>
        <taxon>Fungi</taxon>
        <taxon>Dikarya</taxon>
        <taxon>Basidiomycota</taxon>
        <taxon>Agaricomycotina</taxon>
        <taxon>Agaricomycetes</taxon>
        <taxon>Cantharellales</taxon>
        <taxon>Hydnaceae</taxon>
        <taxon>Hydnum</taxon>
    </lineage>
</organism>
<evidence type="ECO:0000256" key="7">
    <source>
        <dbReference type="SAM" id="MobiDB-lite"/>
    </source>
</evidence>
<gene>
    <name evidence="9" type="ORF">BS47DRAFT_1391988</name>
</gene>
<dbReference type="InterPro" id="IPR035983">
    <property type="entry name" value="Hect_E3_ubiquitin_ligase"/>
</dbReference>
<evidence type="ECO:0000256" key="4">
    <source>
        <dbReference type="ARBA" id="ARBA00022679"/>
    </source>
</evidence>
<dbReference type="Proteomes" id="UP000886523">
    <property type="component" value="Unassembled WGS sequence"/>
</dbReference>
<dbReference type="Gene3D" id="3.30.2160.10">
    <property type="entry name" value="Hect, E3 ligase catalytic domain"/>
    <property type="match status" value="1"/>
</dbReference>
<feature type="domain" description="HECT" evidence="8">
    <location>
        <begin position="155"/>
        <end position="273"/>
    </location>
</feature>
<dbReference type="InterPro" id="IPR000569">
    <property type="entry name" value="HECT_dom"/>
</dbReference>
<accession>A0A9P6B080</accession>
<sequence length="338" mass="38517">MKTQSSFAIARNWYKDRLQDVLPTSFITPLSPWLIESAMIPYNATSSNPTRDNRDKRDCKLHQRIMLVRDKAYYRRTDYTVDLPDSKTADTGCSFSKFETRKPCDSAPKLELNKDELARMFVSVKLELMAKSARVEAVETKLGATVGSRRKPLGSYFKSIESCLSQVIFHQRFLDAYCVAGSYEMILDKRITRPDPKSMNVDLFRDMTWLLGKDTVNLIFEAFATSEGRLDGMVTIELKSGGADVSATEENNEENIETVIECHAKRRAHEEFNRDPELLIGGTSDMRVKDRLEPELIERSSRSKHSVVTGSTVVVRKGEHMKQDDSPDSSFTTKREEE</sequence>
<keyword evidence="4" id="KW-0808">Transferase</keyword>
<protein>
    <recommendedName>
        <fullName evidence="3">HECT-type E3 ubiquitin transferase</fullName>
        <ecNumber evidence="3">2.3.2.26</ecNumber>
    </recommendedName>
</protein>
<evidence type="ECO:0000256" key="1">
    <source>
        <dbReference type="ARBA" id="ARBA00000885"/>
    </source>
</evidence>
<comment type="catalytic activity">
    <reaction evidence="1">
        <text>S-ubiquitinyl-[E2 ubiquitin-conjugating enzyme]-L-cysteine + [acceptor protein]-L-lysine = [E2 ubiquitin-conjugating enzyme]-L-cysteine + N(6)-ubiquitinyl-[acceptor protein]-L-lysine.</text>
        <dbReference type="EC" id="2.3.2.26"/>
    </reaction>
</comment>
<evidence type="ECO:0000256" key="2">
    <source>
        <dbReference type="ARBA" id="ARBA00004906"/>
    </source>
</evidence>
<dbReference type="PROSITE" id="PS50237">
    <property type="entry name" value="HECT"/>
    <property type="match status" value="1"/>
</dbReference>
<dbReference type="EC" id="2.3.2.26" evidence="3"/>
<dbReference type="SUPFAM" id="SSF56204">
    <property type="entry name" value="Hect, E3 ligase catalytic domain"/>
    <property type="match status" value="1"/>
</dbReference>